<dbReference type="EC" id="5.6.2.4" evidence="13"/>
<dbReference type="GO" id="GO:0003677">
    <property type="term" value="F:DNA binding"/>
    <property type="evidence" value="ECO:0007669"/>
    <property type="project" value="UniProtKB-KW"/>
</dbReference>
<comment type="catalytic activity">
    <reaction evidence="14">
        <text>ATP + H2O = ADP + phosphate + H(+)</text>
        <dbReference type="Rhea" id="RHEA:13065"/>
        <dbReference type="ChEBI" id="CHEBI:15377"/>
        <dbReference type="ChEBI" id="CHEBI:15378"/>
        <dbReference type="ChEBI" id="CHEBI:30616"/>
        <dbReference type="ChEBI" id="CHEBI:43474"/>
        <dbReference type="ChEBI" id="CHEBI:456216"/>
        <dbReference type="EC" id="5.6.2.4"/>
    </reaction>
</comment>
<evidence type="ECO:0000259" key="17">
    <source>
        <dbReference type="PROSITE" id="PS51198"/>
    </source>
</evidence>
<dbReference type="GO" id="GO:0005829">
    <property type="term" value="C:cytosol"/>
    <property type="evidence" value="ECO:0007669"/>
    <property type="project" value="TreeGrafter"/>
</dbReference>
<dbReference type="GO" id="GO:0043138">
    <property type="term" value="F:3'-5' DNA helicase activity"/>
    <property type="evidence" value="ECO:0007669"/>
    <property type="project" value="UniProtKB-EC"/>
</dbReference>
<evidence type="ECO:0000256" key="13">
    <source>
        <dbReference type="ARBA" id="ARBA00034808"/>
    </source>
</evidence>
<evidence type="ECO:0000313" key="19">
    <source>
        <dbReference type="EMBL" id="SFB32002.1"/>
    </source>
</evidence>
<dbReference type="PROSITE" id="PS51198">
    <property type="entry name" value="UVRD_HELICASE_ATP_BIND"/>
    <property type="match status" value="1"/>
</dbReference>
<evidence type="ECO:0000256" key="16">
    <source>
        <dbReference type="SAM" id="MobiDB-lite"/>
    </source>
</evidence>
<keyword evidence="6 15" id="KW-0347">Helicase</keyword>
<dbReference type="Proteomes" id="UP000199012">
    <property type="component" value="Unassembled WGS sequence"/>
</dbReference>
<evidence type="ECO:0000256" key="3">
    <source>
        <dbReference type="ARBA" id="ARBA00022741"/>
    </source>
</evidence>
<evidence type="ECO:0000259" key="18">
    <source>
        <dbReference type="PROSITE" id="PS51217"/>
    </source>
</evidence>
<dbReference type="Gene3D" id="1.10.10.160">
    <property type="match status" value="1"/>
</dbReference>
<dbReference type="PROSITE" id="PS51217">
    <property type="entry name" value="UVRD_HELICASE_CTER"/>
    <property type="match status" value="1"/>
</dbReference>
<feature type="domain" description="UvrD-like helicase ATP-binding" evidence="17">
    <location>
        <begin position="78"/>
        <end position="387"/>
    </location>
</feature>
<reference evidence="19 20" key="1">
    <citation type="submission" date="2016-10" db="EMBL/GenBank/DDBJ databases">
        <authorList>
            <person name="de Groot N.N."/>
        </authorList>
    </citation>
    <scope>NUCLEOTIDE SEQUENCE [LARGE SCALE GENOMIC DNA]</scope>
    <source>
        <strain evidence="19 20">CGMCC 4.6945</strain>
    </source>
</reference>
<evidence type="ECO:0000256" key="9">
    <source>
        <dbReference type="ARBA" id="ARBA00023125"/>
    </source>
</evidence>
<feature type="region of interest" description="Disordered" evidence="16">
    <location>
        <begin position="405"/>
        <end position="435"/>
    </location>
</feature>
<dbReference type="Gene3D" id="1.10.486.10">
    <property type="entry name" value="PCRA, domain 4"/>
    <property type="match status" value="1"/>
</dbReference>
<dbReference type="InterPro" id="IPR000212">
    <property type="entry name" value="DNA_helicase_UvrD/REP"/>
</dbReference>
<dbReference type="GO" id="GO:0004527">
    <property type="term" value="F:exonuclease activity"/>
    <property type="evidence" value="ECO:0007669"/>
    <property type="project" value="UniProtKB-KW"/>
</dbReference>
<comment type="catalytic activity">
    <reaction evidence="12">
        <text>Couples ATP hydrolysis with the unwinding of duplex DNA by translocating in the 3'-5' direction.</text>
        <dbReference type="EC" id="5.6.2.4"/>
    </reaction>
</comment>
<dbReference type="PANTHER" id="PTHR11070:SF59">
    <property type="entry name" value="DNA 3'-5' HELICASE"/>
    <property type="match status" value="1"/>
</dbReference>
<evidence type="ECO:0000256" key="15">
    <source>
        <dbReference type="PROSITE-ProRule" id="PRU00560"/>
    </source>
</evidence>
<keyword evidence="9" id="KW-0238">DNA-binding</keyword>
<dbReference type="GO" id="GO:0005524">
    <property type="term" value="F:ATP binding"/>
    <property type="evidence" value="ECO:0007669"/>
    <property type="project" value="UniProtKB-UniRule"/>
</dbReference>
<dbReference type="InterPro" id="IPR027417">
    <property type="entry name" value="P-loop_NTPase"/>
</dbReference>
<dbReference type="EMBL" id="FOKA01000014">
    <property type="protein sequence ID" value="SFB32002.1"/>
    <property type="molecule type" value="Genomic_DNA"/>
</dbReference>
<accession>A0A1I1A3A7</accession>
<evidence type="ECO:0000256" key="1">
    <source>
        <dbReference type="ARBA" id="ARBA00009922"/>
    </source>
</evidence>
<dbReference type="InterPro" id="IPR038726">
    <property type="entry name" value="PDDEXK_AddAB-type"/>
</dbReference>
<comment type="similarity">
    <text evidence="1">Belongs to the helicase family. UvrD subfamily.</text>
</comment>
<keyword evidence="20" id="KW-1185">Reference proteome</keyword>
<dbReference type="Gene3D" id="3.40.50.300">
    <property type="entry name" value="P-loop containing nucleotide triphosphate hydrolases"/>
    <property type="match status" value="2"/>
</dbReference>
<gene>
    <name evidence="19" type="ORF">SAMN05421867_11464</name>
</gene>
<dbReference type="InterPro" id="IPR011604">
    <property type="entry name" value="PDDEXK-like_dom_sf"/>
</dbReference>
<dbReference type="Pfam" id="PF12705">
    <property type="entry name" value="PDDEXK_1"/>
    <property type="match status" value="1"/>
</dbReference>
<dbReference type="OrthoDB" id="5240387at2"/>
<protein>
    <recommendedName>
        <fullName evidence="13">DNA 3'-5' helicase</fullName>
        <ecNumber evidence="13">5.6.2.4</ecNumber>
    </recommendedName>
</protein>
<feature type="binding site" evidence="15">
    <location>
        <begin position="99"/>
        <end position="106"/>
    </location>
    <ligand>
        <name>ATP</name>
        <dbReference type="ChEBI" id="CHEBI:30616"/>
    </ligand>
</feature>
<keyword evidence="8 15" id="KW-0067">ATP-binding</keyword>
<evidence type="ECO:0000313" key="20">
    <source>
        <dbReference type="Proteomes" id="UP000199012"/>
    </source>
</evidence>
<evidence type="ECO:0000256" key="8">
    <source>
        <dbReference type="ARBA" id="ARBA00022840"/>
    </source>
</evidence>
<evidence type="ECO:0000256" key="14">
    <source>
        <dbReference type="ARBA" id="ARBA00048988"/>
    </source>
</evidence>
<dbReference type="Gene3D" id="3.90.320.10">
    <property type="match status" value="1"/>
</dbReference>
<evidence type="ECO:0000256" key="4">
    <source>
        <dbReference type="ARBA" id="ARBA00022763"/>
    </source>
</evidence>
<feature type="region of interest" description="Disordered" evidence="16">
    <location>
        <begin position="801"/>
        <end position="830"/>
    </location>
</feature>
<dbReference type="PANTHER" id="PTHR11070">
    <property type="entry name" value="UVRD / RECB / PCRA DNA HELICASE FAMILY MEMBER"/>
    <property type="match status" value="1"/>
</dbReference>
<evidence type="ECO:0000256" key="11">
    <source>
        <dbReference type="ARBA" id="ARBA00023235"/>
    </source>
</evidence>
<keyword evidence="5 15" id="KW-0378">Hydrolase</keyword>
<dbReference type="InterPro" id="IPR013986">
    <property type="entry name" value="DExx_box_DNA_helicase_dom_sf"/>
</dbReference>
<dbReference type="STRING" id="988821.SAMN05421867_11464"/>
<evidence type="ECO:0000256" key="5">
    <source>
        <dbReference type="ARBA" id="ARBA00022801"/>
    </source>
</evidence>
<keyword evidence="10" id="KW-0234">DNA repair</keyword>
<dbReference type="GO" id="GO:0000725">
    <property type="term" value="P:recombinational repair"/>
    <property type="evidence" value="ECO:0007669"/>
    <property type="project" value="TreeGrafter"/>
</dbReference>
<name>A0A1I1A3A7_9CELL</name>
<sequence length="1146" mass="117165">MAGVPVRGVSVGCAGIVRVTATVEDRPTAAGEAGGAGTVRAPGGTRAVRLVRLVRPALADGPVSGPGAPVVLDPVQQEVADRVVAGVTDAGAGHLLVLGAPGSGRTTVLLEAAVAAVAAGLPVEELLVLAATRRAAADLRDRLAARLRGTAGRPLVQTPAAAAFAVLRARAAALGERPPTLVSGPEQDLVIAELLEGHAAGEGRRVPWPTGVPAEPAGVRAFRDELRDLLMRAAERGLGPADLAALGRRLGRPEWEAAAAVHEEYLDVLELRSGTPDLGPRFDPAAVVAEAARALARWSREVPGVAAPRRRLVLVDDHQESTAATAQLLARFAADGARVVLAGDPDIAVQTFRGALPSLVGRAAVAGGAAGELGATTLVLPQVWRHGAAVRAVVQRVTERVPTAGVAAHRAAPSATSTATSTATRSTTSGTGGVVPAAGTSAGPAADAGLVRAAVLPSAAQEAAWVVHALRAAHHEDGVPWQEMAVVAPTGARVAALRRALVAGQVPVAVLGADVPLREEPAVRPLLEATRVALGADPLDADTAARLLQSPLGGVDAVGLRRLRRALRAEELAAGGGRSSDALLVEALLEPGTVLALPSTVTRPVLRVAAVLAAGAREAARPDADARTVLWAVWEAAGLAETWRAAALGGGVAAERADRDLDAVVALFRAAETFVERMPQSPPASFTDWLVAQDLPADSLAARGRRAAVSVLTPAGASAREWEVVVVVGVQDGVWPDLRLRDSLLGAQALVDHLAGRATAATDPAAARAAVLGDELRSFALACSRARRTLLVTAVSGPDDQPSPLLDLVQPPAPGDDAGSEEKDVRVTSAPSPWDLRGVVARLRRRLEEAAAAGAEDPVAARALARLAAHGVAGADPAGWAGRAAVSSDAPLWAPGERVPVSPSRLETAHTCALRWALESAGGTAGDSGQQSLGTLVHAIAQDHPRGTHAELAAALDARFEELGLGSGWPALATRRKAERMVERLAAYLRDGGTPVAVEAPFRVETDRAVVRGTIDRVEQLADGSVRVVDLKTGSAVPTAAEAAVNPQLGAYQLALDAGAVPDVPPGAPSAGARLVHLAHGSAAPTCRDQQPLADAEDPAWSRALVDEVAERMAASAFDAAVNRRCDRCPVRRSCPARPEGAQVAG</sequence>
<feature type="compositionally biased region" description="Low complexity" evidence="16">
    <location>
        <begin position="406"/>
        <end position="435"/>
    </location>
</feature>
<evidence type="ECO:0000256" key="7">
    <source>
        <dbReference type="ARBA" id="ARBA00022839"/>
    </source>
</evidence>
<keyword evidence="7" id="KW-0269">Exonuclease</keyword>
<dbReference type="InterPro" id="IPR014016">
    <property type="entry name" value="UvrD-like_ATP-bd"/>
</dbReference>
<evidence type="ECO:0000256" key="2">
    <source>
        <dbReference type="ARBA" id="ARBA00022722"/>
    </source>
</evidence>
<proteinExistence type="inferred from homology"/>
<evidence type="ECO:0000256" key="6">
    <source>
        <dbReference type="ARBA" id="ARBA00022806"/>
    </source>
</evidence>
<dbReference type="AlphaFoldDB" id="A0A1I1A3A7"/>
<keyword evidence="3 15" id="KW-0547">Nucleotide-binding</keyword>
<dbReference type="Pfam" id="PF00580">
    <property type="entry name" value="UvrD-helicase"/>
    <property type="match status" value="1"/>
</dbReference>
<dbReference type="GO" id="GO:0033202">
    <property type="term" value="C:DNA helicase complex"/>
    <property type="evidence" value="ECO:0007669"/>
    <property type="project" value="TreeGrafter"/>
</dbReference>
<keyword evidence="11" id="KW-0413">Isomerase</keyword>
<evidence type="ECO:0000256" key="10">
    <source>
        <dbReference type="ARBA" id="ARBA00023204"/>
    </source>
</evidence>
<dbReference type="SUPFAM" id="SSF52540">
    <property type="entry name" value="P-loop containing nucleoside triphosphate hydrolases"/>
    <property type="match status" value="1"/>
</dbReference>
<feature type="domain" description="UvrD-like helicase C-terminal" evidence="18">
    <location>
        <begin position="417"/>
        <end position="719"/>
    </location>
</feature>
<organism evidence="19 20">
    <name type="scientific">Cellulomonas marina</name>
    <dbReference type="NCBI Taxonomy" id="988821"/>
    <lineage>
        <taxon>Bacteria</taxon>
        <taxon>Bacillati</taxon>
        <taxon>Actinomycetota</taxon>
        <taxon>Actinomycetes</taxon>
        <taxon>Micrococcales</taxon>
        <taxon>Cellulomonadaceae</taxon>
        <taxon>Cellulomonas</taxon>
    </lineage>
</organism>
<evidence type="ECO:0000256" key="12">
    <source>
        <dbReference type="ARBA" id="ARBA00034617"/>
    </source>
</evidence>
<keyword evidence="2" id="KW-0540">Nuclease</keyword>
<keyword evidence="4" id="KW-0227">DNA damage</keyword>
<dbReference type="InterPro" id="IPR014017">
    <property type="entry name" value="DNA_helicase_UvrD-like_C"/>
</dbReference>